<keyword evidence="6" id="KW-0687">Ribonucleoprotein</keyword>
<evidence type="ECO:0000256" key="7">
    <source>
        <dbReference type="ARBA" id="ARBA00035190"/>
    </source>
</evidence>
<evidence type="ECO:0000256" key="6">
    <source>
        <dbReference type="ARBA" id="ARBA00023274"/>
    </source>
</evidence>
<protein>
    <recommendedName>
        <fullName evidence="7">Large ribosomal subunit protein mL46</fullName>
    </recommendedName>
    <alternativeName>
        <fullName evidence="8">39S ribosomal protein L46, mitochondrial</fullName>
    </alternativeName>
</protein>
<dbReference type="OrthoDB" id="194611at2759"/>
<proteinExistence type="inferred from homology"/>
<comment type="subcellular location">
    <subcellularLocation>
        <location evidence="1">Mitochondrion</location>
    </subcellularLocation>
</comment>
<dbReference type="Gene3D" id="3.90.79.10">
    <property type="entry name" value="Nucleoside Triphosphate Pyrophosphohydrolase"/>
    <property type="match status" value="1"/>
</dbReference>
<reference evidence="10 11" key="1">
    <citation type="submission" date="2019-07" db="EMBL/GenBank/DDBJ databases">
        <title>Draft genome assembly of a fouling barnacle, Amphibalanus amphitrite (Darwin, 1854): The first reference genome for Thecostraca.</title>
        <authorList>
            <person name="Kim W."/>
        </authorList>
    </citation>
    <scope>NUCLEOTIDE SEQUENCE [LARGE SCALE GENOMIC DNA]</scope>
    <source>
        <strain evidence="10">SNU_AA5</strain>
        <tissue evidence="10">Soma without cirri and trophi</tissue>
    </source>
</reference>
<dbReference type="InterPro" id="IPR021757">
    <property type="entry name" value="Ribosomal_mL46_N"/>
</dbReference>
<dbReference type="InterPro" id="IPR015797">
    <property type="entry name" value="NUDIX_hydrolase-like_dom_sf"/>
</dbReference>
<feature type="domain" description="Large ribosomal subunit protein mL46 N-terminal" evidence="9">
    <location>
        <begin position="40"/>
        <end position="139"/>
    </location>
</feature>
<dbReference type="EMBL" id="VIIS01000667">
    <property type="protein sequence ID" value="KAF0306466.1"/>
    <property type="molecule type" value="Genomic_DNA"/>
</dbReference>
<dbReference type="SUPFAM" id="SSF55811">
    <property type="entry name" value="Nudix"/>
    <property type="match status" value="1"/>
</dbReference>
<evidence type="ECO:0000259" key="9">
    <source>
        <dbReference type="Pfam" id="PF11788"/>
    </source>
</evidence>
<dbReference type="Pfam" id="PF11788">
    <property type="entry name" value="MRP-L46"/>
    <property type="match status" value="1"/>
</dbReference>
<dbReference type="GO" id="GO:0005762">
    <property type="term" value="C:mitochondrial large ribosomal subunit"/>
    <property type="evidence" value="ECO:0007669"/>
    <property type="project" value="TreeGrafter"/>
</dbReference>
<name>A0A6A4WGB1_AMPAM</name>
<evidence type="ECO:0000256" key="5">
    <source>
        <dbReference type="ARBA" id="ARBA00023128"/>
    </source>
</evidence>
<dbReference type="InterPro" id="IPR033650">
    <property type="entry name" value="Ribosomal_mL46_NUDIX"/>
</dbReference>
<sequence length="292" mass="32127">MRLTWCSRRLLLGGFQFSCRTLSQAARAEPAPSAGQAGPWHLYTAVCLQRLPVVAPPLSEMERRFTALLRQLEFERSLKSSHEIRHEMDIATAEALRASEGDDPDLAEAASLQTAADFEDACAEELAGFEPAPTVTEADRAGDQRSLQRRLSSRLVLVVQQRLGAGTSWMLPQGRHQDGATLRQVGRGAAGDTPRQTAEQTLQAMVGPNVNAQFLGNAPWGFYKYKYPKPLQQESGAIGGKVFFYKAVLRGGPVEPVADRVADHRWLTAAELGGQLRSGYRRAVHRLLIDHD</sequence>
<dbReference type="PANTHER" id="PTHR13124:SF12">
    <property type="entry name" value="LARGE RIBOSOMAL SUBUNIT PROTEIN ML46"/>
    <property type="match status" value="1"/>
</dbReference>
<dbReference type="AlphaFoldDB" id="A0A6A4WGB1"/>
<evidence type="ECO:0000256" key="1">
    <source>
        <dbReference type="ARBA" id="ARBA00004173"/>
    </source>
</evidence>
<comment type="caution">
    <text evidence="10">The sequence shown here is derived from an EMBL/GenBank/DDBJ whole genome shotgun (WGS) entry which is preliminary data.</text>
</comment>
<organism evidence="10 11">
    <name type="scientific">Amphibalanus amphitrite</name>
    <name type="common">Striped barnacle</name>
    <name type="synonym">Balanus amphitrite</name>
    <dbReference type="NCBI Taxonomy" id="1232801"/>
    <lineage>
        <taxon>Eukaryota</taxon>
        <taxon>Metazoa</taxon>
        <taxon>Ecdysozoa</taxon>
        <taxon>Arthropoda</taxon>
        <taxon>Crustacea</taxon>
        <taxon>Multicrustacea</taxon>
        <taxon>Cirripedia</taxon>
        <taxon>Thoracica</taxon>
        <taxon>Thoracicalcarea</taxon>
        <taxon>Balanomorpha</taxon>
        <taxon>Balanoidea</taxon>
        <taxon>Balanidae</taxon>
        <taxon>Amphibalaninae</taxon>
        <taxon>Amphibalanus</taxon>
    </lineage>
</organism>
<dbReference type="Proteomes" id="UP000440578">
    <property type="component" value="Unassembled WGS sequence"/>
</dbReference>
<keyword evidence="3" id="KW-0809">Transit peptide</keyword>
<gene>
    <name evidence="10" type="primary">MRPL46_1</name>
    <name evidence="10" type="ORF">FJT64_022037</name>
</gene>
<keyword evidence="11" id="KW-1185">Reference proteome</keyword>
<dbReference type="CDD" id="cd04661">
    <property type="entry name" value="NUDIX_MRP_L46"/>
    <property type="match status" value="1"/>
</dbReference>
<accession>A0A6A4WGB1</accession>
<evidence type="ECO:0000313" key="10">
    <source>
        <dbReference type="EMBL" id="KAF0306466.1"/>
    </source>
</evidence>
<dbReference type="GO" id="GO:0003735">
    <property type="term" value="F:structural constituent of ribosome"/>
    <property type="evidence" value="ECO:0007669"/>
    <property type="project" value="InterPro"/>
</dbReference>
<evidence type="ECO:0000313" key="11">
    <source>
        <dbReference type="Proteomes" id="UP000440578"/>
    </source>
</evidence>
<comment type="similarity">
    <text evidence="2">Belongs to the mitochondrion-specific ribosomal protein mL46 family.</text>
</comment>
<evidence type="ECO:0000256" key="4">
    <source>
        <dbReference type="ARBA" id="ARBA00022980"/>
    </source>
</evidence>
<evidence type="ECO:0000256" key="8">
    <source>
        <dbReference type="ARBA" id="ARBA00035534"/>
    </source>
</evidence>
<dbReference type="InterPro" id="IPR040008">
    <property type="entry name" value="Ribosomal_mL46"/>
</dbReference>
<evidence type="ECO:0000256" key="2">
    <source>
        <dbReference type="ARBA" id="ARBA00009070"/>
    </source>
</evidence>
<keyword evidence="4 10" id="KW-0689">Ribosomal protein</keyword>
<dbReference type="PANTHER" id="PTHR13124">
    <property type="entry name" value="39S RIBOSOMAL PROTEIN L46, MITOCHONDRIAL PRECURSOR-RELATED"/>
    <property type="match status" value="1"/>
</dbReference>
<keyword evidence="5" id="KW-0496">Mitochondrion</keyword>
<evidence type="ECO:0000256" key="3">
    <source>
        <dbReference type="ARBA" id="ARBA00022946"/>
    </source>
</evidence>